<feature type="region of interest" description="Disordered" evidence="1">
    <location>
        <begin position="1"/>
        <end position="20"/>
    </location>
</feature>
<organism evidence="2 3">
    <name type="scientific">Phytohabitans suffuscus</name>
    <dbReference type="NCBI Taxonomy" id="624315"/>
    <lineage>
        <taxon>Bacteria</taxon>
        <taxon>Bacillati</taxon>
        <taxon>Actinomycetota</taxon>
        <taxon>Actinomycetes</taxon>
        <taxon>Micromonosporales</taxon>
        <taxon>Micromonosporaceae</taxon>
    </lineage>
</organism>
<dbReference type="AlphaFoldDB" id="A0A6F8YD26"/>
<dbReference type="KEGG" id="psuu:Psuf_012460"/>
<evidence type="ECO:0000313" key="3">
    <source>
        <dbReference type="Proteomes" id="UP000503011"/>
    </source>
</evidence>
<reference evidence="2 3" key="1">
    <citation type="submission" date="2020-03" db="EMBL/GenBank/DDBJ databases">
        <title>Whole genome shotgun sequence of Phytohabitans suffuscus NBRC 105367.</title>
        <authorList>
            <person name="Komaki H."/>
            <person name="Tamura T."/>
        </authorList>
    </citation>
    <scope>NUCLEOTIDE SEQUENCE [LARGE SCALE GENOMIC DNA]</scope>
    <source>
        <strain evidence="2 3">NBRC 105367</strain>
    </source>
</reference>
<keyword evidence="3" id="KW-1185">Reference proteome</keyword>
<dbReference type="EMBL" id="AP022871">
    <property type="protein sequence ID" value="BCB83933.1"/>
    <property type="molecule type" value="Genomic_DNA"/>
</dbReference>
<gene>
    <name evidence="2" type="ORF">Psuf_012460</name>
</gene>
<name>A0A6F8YD26_9ACTN</name>
<reference evidence="2 3" key="2">
    <citation type="submission" date="2020-03" db="EMBL/GenBank/DDBJ databases">
        <authorList>
            <person name="Ichikawa N."/>
            <person name="Kimura A."/>
            <person name="Kitahashi Y."/>
            <person name="Uohara A."/>
        </authorList>
    </citation>
    <scope>NUCLEOTIDE SEQUENCE [LARGE SCALE GENOMIC DNA]</scope>
    <source>
        <strain evidence="2 3">NBRC 105367</strain>
    </source>
</reference>
<evidence type="ECO:0000256" key="1">
    <source>
        <dbReference type="SAM" id="MobiDB-lite"/>
    </source>
</evidence>
<protein>
    <submittedName>
        <fullName evidence="2">Uncharacterized protein</fullName>
    </submittedName>
</protein>
<sequence length="45" mass="4369">MVELARGAPAGNLTTTGAAGLRTWEDSLAGARSAGEDDPGGLTPG</sequence>
<evidence type="ECO:0000313" key="2">
    <source>
        <dbReference type="EMBL" id="BCB83933.1"/>
    </source>
</evidence>
<accession>A0A6F8YD26</accession>
<proteinExistence type="predicted"/>
<dbReference type="Proteomes" id="UP000503011">
    <property type="component" value="Chromosome"/>
</dbReference>